<proteinExistence type="predicted"/>
<name>A0A444HUZ2_RHILE</name>
<protein>
    <recommendedName>
        <fullName evidence="4">Serine protease</fullName>
    </recommendedName>
</protein>
<accession>A0A444HUZ2</accession>
<evidence type="ECO:0000313" key="3">
    <source>
        <dbReference type="Proteomes" id="UP000283817"/>
    </source>
</evidence>
<evidence type="ECO:0008006" key="4">
    <source>
        <dbReference type="Google" id="ProtNLM"/>
    </source>
</evidence>
<dbReference type="InterPro" id="IPR050966">
    <property type="entry name" value="Glutamyl_endopeptidase"/>
</dbReference>
<dbReference type="AlphaFoldDB" id="A0A444HUZ2"/>
<organism evidence="2 3">
    <name type="scientific">Rhizobium leguminosarum</name>
    <dbReference type="NCBI Taxonomy" id="384"/>
    <lineage>
        <taxon>Bacteria</taxon>
        <taxon>Pseudomonadati</taxon>
        <taxon>Pseudomonadota</taxon>
        <taxon>Alphaproteobacteria</taxon>
        <taxon>Hyphomicrobiales</taxon>
        <taxon>Rhizobiaceae</taxon>
        <taxon>Rhizobium/Agrobacterium group</taxon>
        <taxon>Rhizobium</taxon>
    </lineage>
</organism>
<dbReference type="RefSeq" id="WP_128405637.1">
    <property type="nucleotide sequence ID" value="NZ_JAAXDN010000006.1"/>
</dbReference>
<keyword evidence="1" id="KW-0732">Signal</keyword>
<dbReference type="PANTHER" id="PTHR15462">
    <property type="entry name" value="SERINE PROTEASE"/>
    <property type="match status" value="1"/>
</dbReference>
<reference evidence="2 3" key="1">
    <citation type="submission" date="2019-01" db="EMBL/GenBank/DDBJ databases">
        <title>RHIZO-ID as a novel technology for direct rhizobia identification.</title>
        <authorList>
            <person name="De Meyer S.E."/>
        </authorList>
    </citation>
    <scope>NUCLEOTIDE SEQUENCE [LARGE SCALE GENOMIC DNA]</scope>
    <source>
        <strain evidence="2 3">WSM448</strain>
    </source>
</reference>
<dbReference type="InterPro" id="IPR009003">
    <property type="entry name" value="Peptidase_S1_PA"/>
</dbReference>
<gene>
    <name evidence="2" type="ORF">EHI47_21765</name>
</gene>
<dbReference type="EMBL" id="SBHX01000053">
    <property type="protein sequence ID" value="RWX27370.1"/>
    <property type="molecule type" value="Genomic_DNA"/>
</dbReference>
<evidence type="ECO:0000313" key="2">
    <source>
        <dbReference type="EMBL" id="RWX27370.1"/>
    </source>
</evidence>
<dbReference type="Gene3D" id="2.40.10.10">
    <property type="entry name" value="Trypsin-like serine proteases"/>
    <property type="match status" value="2"/>
</dbReference>
<sequence length="412" mass="45160">MDAEGTRPLSTAELVDLDDQVNIEDDARPWGHVNENAFAFFSTGEVSVKQEGRAFKLHSSSPIFQGVLVADEEDAAGTTIARTPAERAELRQNRVLGRKRVLGRERLSQRVRSASADAFRPRGIPVAYLPRVLRALGTRRFGVSASGGRVSLSTTVVLTQDGDNHSTVFDGESRDFLRPTRYPYTAVCKLEKWSLDATGTWVNSGSYATGFLVGSRILLTSGHAFEDDRLGSGMFAIKVIPACWANQSVFGPGMITWVTRRRWWHSDSGNDLQLCQLADRVGDSLGFFGARVYDSDWEDLSVWTMAGFPYDRSKFGMSAQHGISVRDDDDGDDIVLDGETYDTTQVENDADEASGASGSPLFAWFGTDNPCVIGVHSGYEIDWTAGGDETWSCAAGGDGLVEIVLWARRSWD</sequence>
<dbReference type="SUPFAM" id="SSF50494">
    <property type="entry name" value="Trypsin-like serine proteases"/>
    <property type="match status" value="1"/>
</dbReference>
<dbReference type="Proteomes" id="UP000283817">
    <property type="component" value="Unassembled WGS sequence"/>
</dbReference>
<dbReference type="InterPro" id="IPR043504">
    <property type="entry name" value="Peptidase_S1_PA_chymotrypsin"/>
</dbReference>
<comment type="caution">
    <text evidence="2">The sequence shown here is derived from an EMBL/GenBank/DDBJ whole genome shotgun (WGS) entry which is preliminary data.</text>
</comment>
<evidence type="ECO:0000256" key="1">
    <source>
        <dbReference type="ARBA" id="ARBA00022729"/>
    </source>
</evidence>
<dbReference type="PANTHER" id="PTHR15462:SF8">
    <property type="entry name" value="SERINE PROTEASE"/>
    <property type="match status" value="1"/>
</dbReference>